<dbReference type="AlphaFoldDB" id="A0A1C7M2L7"/>
<feature type="compositionally biased region" description="Polar residues" evidence="2">
    <location>
        <begin position="16"/>
        <end position="28"/>
    </location>
</feature>
<dbReference type="PROSITE" id="PS51504">
    <property type="entry name" value="H15"/>
    <property type="match status" value="1"/>
</dbReference>
<dbReference type="GO" id="GO:0006334">
    <property type="term" value="P:nucleosome assembly"/>
    <property type="evidence" value="ECO:0007669"/>
    <property type="project" value="InterPro"/>
</dbReference>
<dbReference type="OrthoDB" id="5863171at2759"/>
<dbReference type="InterPro" id="IPR005818">
    <property type="entry name" value="Histone_H1/H5_H15"/>
</dbReference>
<feature type="compositionally biased region" description="Low complexity" evidence="2">
    <location>
        <begin position="90"/>
        <end position="103"/>
    </location>
</feature>
<dbReference type="STRING" id="5627.A0A1C7M2L7"/>
<dbReference type="GO" id="GO:0003677">
    <property type="term" value="F:DNA binding"/>
    <property type="evidence" value="ECO:0007669"/>
    <property type="project" value="InterPro"/>
</dbReference>
<evidence type="ECO:0000259" key="3">
    <source>
        <dbReference type="PROSITE" id="PS51504"/>
    </source>
</evidence>
<feature type="region of interest" description="Disordered" evidence="2">
    <location>
        <begin position="86"/>
        <end position="148"/>
    </location>
</feature>
<dbReference type="EMBL" id="LUGG01000011">
    <property type="protein sequence ID" value="OBZ71181.1"/>
    <property type="molecule type" value="Genomic_DNA"/>
</dbReference>
<sequence length="662" mass="69656">MLAEGSLPPPPSSSSAGQNGTLSTSGENPSGPETHGLKKIYLGLLPSAQIIEICLLFESHVPLQVRNSVWPVDLDAAILALKQSPTSLPASTAETHASSSTAAKDTHSEQVHQQSQDVGIAGGDPPMGSLRDPAWEGQANVAASSSSPLASGTVASLKVAESTATASASASPAANLNELLTQTTPQQPADAQSTSTPVSHTSTPNLSLSLPPSTRQQRNRIILTRPTATPIANRSPSNQHILMHRTTQHLRPLTHTRTRIIHIPHTPSAWLSDTPSTHAWAAAVPAASSSQAPPPPPAEDLPSYEEMIVEALLDSGDPEGVAPKDLFTWMASRYPLQTNFRPSASQALQKAYKRGRLEKRAGGKYRLNPSWEGGATSKRTTRRPQTLAQTTYAMHHPPQPPSSPFTHAPLAHHHPQFPPPPNGAQPAAPYNQYAYGYPHMGYPAYPGSAYPPPPPAQEKVAAPPPPTVAAEGSTKPTEEGDESGEGSDAWEAAQHILKAINFGSLDLSGSTTDTSTASEQAGSSLHPPPVVAGAGFDLAALNNAIFGGASTSSAQRMMLTDEERASLQAQLALLAAQLAEIADMEDDEDIPPVPTAELAGHALGVNEENVVLDINQFPEVLQADSGRVMAVREAVEDDEDDSDADMEMVEVPALARGAVLRT</sequence>
<feature type="region of interest" description="Disordered" evidence="2">
    <location>
        <begin position="364"/>
        <end position="383"/>
    </location>
</feature>
<dbReference type="GO" id="GO:0000786">
    <property type="term" value="C:nucleosome"/>
    <property type="evidence" value="ECO:0007669"/>
    <property type="project" value="InterPro"/>
</dbReference>
<accession>A0A1C7M2L7</accession>
<proteinExistence type="predicted"/>
<name>A0A1C7M2L7_GRIFR</name>
<evidence type="ECO:0000313" key="4">
    <source>
        <dbReference type="EMBL" id="OBZ71181.1"/>
    </source>
</evidence>
<dbReference type="Gene3D" id="1.10.10.10">
    <property type="entry name" value="Winged helix-like DNA-binding domain superfamily/Winged helix DNA-binding domain"/>
    <property type="match status" value="1"/>
</dbReference>
<organism evidence="4 5">
    <name type="scientific">Grifola frondosa</name>
    <name type="common">Maitake</name>
    <name type="synonym">Polyporus frondosus</name>
    <dbReference type="NCBI Taxonomy" id="5627"/>
    <lineage>
        <taxon>Eukaryota</taxon>
        <taxon>Fungi</taxon>
        <taxon>Dikarya</taxon>
        <taxon>Basidiomycota</taxon>
        <taxon>Agaricomycotina</taxon>
        <taxon>Agaricomycetes</taxon>
        <taxon>Polyporales</taxon>
        <taxon>Grifolaceae</taxon>
        <taxon>Grifola</taxon>
    </lineage>
</organism>
<feature type="region of interest" description="Disordered" evidence="2">
    <location>
        <begin position="393"/>
        <end position="430"/>
    </location>
</feature>
<comment type="caution">
    <text evidence="4">The sequence shown here is derived from an EMBL/GenBank/DDBJ whole genome shotgun (WGS) entry which is preliminary data.</text>
</comment>
<keyword evidence="5" id="KW-1185">Reference proteome</keyword>
<dbReference type="Pfam" id="PF00538">
    <property type="entry name" value="Linker_histone"/>
    <property type="match status" value="1"/>
</dbReference>
<feature type="region of interest" description="Disordered" evidence="2">
    <location>
        <begin position="449"/>
        <end position="488"/>
    </location>
</feature>
<evidence type="ECO:0000256" key="2">
    <source>
        <dbReference type="SAM" id="MobiDB-lite"/>
    </source>
</evidence>
<reference evidence="4 5" key="1">
    <citation type="submission" date="2016-03" db="EMBL/GenBank/DDBJ databases">
        <title>Whole genome sequencing of Grifola frondosa 9006-11.</title>
        <authorList>
            <person name="Min B."/>
            <person name="Park H."/>
            <person name="Kim J.-G."/>
            <person name="Cho H."/>
            <person name="Oh Y.-L."/>
            <person name="Kong W.-S."/>
            <person name="Choi I.-G."/>
        </authorList>
    </citation>
    <scope>NUCLEOTIDE SEQUENCE [LARGE SCALE GENOMIC DNA]</scope>
    <source>
        <strain evidence="4 5">9006-11</strain>
    </source>
</reference>
<dbReference type="InterPro" id="IPR036388">
    <property type="entry name" value="WH-like_DNA-bd_sf"/>
</dbReference>
<dbReference type="SUPFAM" id="SSF46785">
    <property type="entry name" value="Winged helix' DNA-binding domain"/>
    <property type="match status" value="1"/>
</dbReference>
<dbReference type="SMART" id="SM00526">
    <property type="entry name" value="H15"/>
    <property type="match status" value="1"/>
</dbReference>
<feature type="domain" description="H15" evidence="3">
    <location>
        <begin position="300"/>
        <end position="369"/>
    </location>
</feature>
<protein>
    <recommendedName>
        <fullName evidence="1">Histone H1</fullName>
    </recommendedName>
</protein>
<feature type="compositionally biased region" description="Pro residues" evidence="2">
    <location>
        <begin position="449"/>
        <end position="467"/>
    </location>
</feature>
<dbReference type="Proteomes" id="UP000092993">
    <property type="component" value="Unassembled WGS sequence"/>
</dbReference>
<dbReference type="InterPro" id="IPR036390">
    <property type="entry name" value="WH_DNA-bd_sf"/>
</dbReference>
<feature type="region of interest" description="Disordered" evidence="2">
    <location>
        <begin position="184"/>
        <end position="218"/>
    </location>
</feature>
<feature type="compositionally biased region" description="Low complexity" evidence="2">
    <location>
        <begin position="184"/>
        <end position="214"/>
    </location>
</feature>
<feature type="region of interest" description="Disordered" evidence="2">
    <location>
        <begin position="1"/>
        <end position="32"/>
    </location>
</feature>
<gene>
    <name evidence="4" type="ORF">A0H81_08655</name>
</gene>
<evidence type="ECO:0000313" key="5">
    <source>
        <dbReference type="Proteomes" id="UP000092993"/>
    </source>
</evidence>
<evidence type="ECO:0000256" key="1">
    <source>
        <dbReference type="ARBA" id="ARBA00020833"/>
    </source>
</evidence>